<keyword evidence="3" id="KW-0963">Cytoplasm</keyword>
<dbReference type="InterPro" id="IPR009001">
    <property type="entry name" value="Transl_elong_EF1A/Init_IF2_C"/>
</dbReference>
<dbReference type="Pfam" id="PF03144">
    <property type="entry name" value="GTP_EFTU_D2"/>
    <property type="match status" value="1"/>
</dbReference>
<dbReference type="Gene3D" id="1.10.10.2770">
    <property type="match status" value="1"/>
</dbReference>
<dbReference type="GO" id="GO:0003746">
    <property type="term" value="F:translation elongation factor activity"/>
    <property type="evidence" value="ECO:0007669"/>
    <property type="project" value="UniProtKB-KW"/>
</dbReference>
<keyword evidence="5" id="KW-0648">Protein biosynthesis</keyword>
<dbReference type="InterPro" id="IPR005225">
    <property type="entry name" value="Small_GTP-bd"/>
</dbReference>
<keyword evidence="10" id="KW-0251">Elongation factor</keyword>
<dbReference type="SUPFAM" id="SSF50465">
    <property type="entry name" value="EF-Tu/eEF-1alpha/eIF2-gamma C-terminal domain"/>
    <property type="match status" value="1"/>
</dbReference>
<dbReference type="NCBIfam" id="TIGR00475">
    <property type="entry name" value="selB"/>
    <property type="match status" value="1"/>
</dbReference>
<dbReference type="SUPFAM" id="SSF52540">
    <property type="entry name" value="P-loop containing nucleoside triphosphate hydrolases"/>
    <property type="match status" value="1"/>
</dbReference>
<keyword evidence="6" id="KW-0342">GTP-binding</keyword>
<dbReference type="InterPro" id="IPR036388">
    <property type="entry name" value="WH-like_DNA-bd_sf"/>
</dbReference>
<keyword evidence="11" id="KW-1185">Reference proteome</keyword>
<dbReference type="InterPro" id="IPR027417">
    <property type="entry name" value="P-loop_NTPase"/>
</dbReference>
<dbReference type="InterPro" id="IPR057335">
    <property type="entry name" value="Beta-barrel_SelB"/>
</dbReference>
<dbReference type="InterPro" id="IPR000795">
    <property type="entry name" value="T_Tr_GTP-bd_dom"/>
</dbReference>
<dbReference type="PRINTS" id="PR00315">
    <property type="entry name" value="ELONGATNFCT"/>
</dbReference>
<dbReference type="EMBL" id="JAFBER010000007">
    <property type="protein sequence ID" value="MBM7645234.1"/>
    <property type="molecule type" value="Genomic_DNA"/>
</dbReference>
<dbReference type="InterPro" id="IPR004161">
    <property type="entry name" value="EFTu-like_2"/>
</dbReference>
<comment type="function">
    <text evidence="7">Translation factor necessary for the incorporation of selenocysteine into proteins. It probably replaces EF-Tu for the insertion of selenocysteine directed by the UGA codon. SelB binds GTP and GDP.</text>
</comment>
<dbReference type="PROSITE" id="PS51722">
    <property type="entry name" value="G_TR_2"/>
    <property type="match status" value="1"/>
</dbReference>
<dbReference type="CDD" id="cd04171">
    <property type="entry name" value="SelB"/>
    <property type="match status" value="1"/>
</dbReference>
<dbReference type="Pfam" id="PF00009">
    <property type="entry name" value="GTP_EFTU"/>
    <property type="match status" value="1"/>
</dbReference>
<comment type="caution">
    <text evidence="10">The sequence shown here is derived from an EMBL/GenBank/DDBJ whole genome shotgun (WGS) entry which is preliminary data.</text>
</comment>
<dbReference type="PANTHER" id="PTHR43721">
    <property type="entry name" value="ELONGATION FACTOR TU-RELATED"/>
    <property type="match status" value="1"/>
</dbReference>
<evidence type="ECO:0000256" key="1">
    <source>
        <dbReference type="ARBA" id="ARBA00004496"/>
    </source>
</evidence>
<dbReference type="CDD" id="cd03696">
    <property type="entry name" value="SelB_II"/>
    <property type="match status" value="1"/>
</dbReference>
<evidence type="ECO:0000259" key="9">
    <source>
        <dbReference type="PROSITE" id="PS51722"/>
    </source>
</evidence>
<evidence type="ECO:0000256" key="8">
    <source>
        <dbReference type="ARBA" id="ARBA00031615"/>
    </source>
</evidence>
<evidence type="ECO:0000256" key="2">
    <source>
        <dbReference type="ARBA" id="ARBA00015953"/>
    </source>
</evidence>
<sequence>MNSHITIGLAGHIDHGKTALTKALTNIDTDRLKEEKERRISIENGFAYLDLDEHHRAAVIDVPGHEKFIRQMIAGVAGIDMVLIVIAADEGVMPQTKEHIDILTLLGLKEAFVILTKVNLADEEWLDLVESEVKQDLSETPFAGAPIFKVDSLSHEGIDGLRQAVIEKCNKIKPKNTNEPFRLPIDDVFTLRGFGTIARGTIFNGSIQQGEEIILLPKGKKTKARSIQVYYKDKEKAFAGQRAAINLLGVSRDEVRRGDVLVSDRKVYIPTDRIDVDIQTAKGINHPIKQRMPIVCHTGTAAVMGRIILFDRNKVNGGERFYAQLQLDKPIVAKKGDRFILRRPTPAETIGGGIVIDVQVSKHRFGEQTVRKLEQKAKGSPEDLVMQALYEHTMLDKKELIKATGLPHDICHKVIQNFIEQSIAVPLDQEHFACQIMIEAIKKQLLQSLERYHDQFPMRLGRPKAEWLKTVSAPDAIIQKAFQQLKDQHLIMADGPVIRRAEFVPHLPKAWQTRMNNAVLKLKEQGLKVEAWVDICKNQEIPDHYHIELRQFLLNTGQAVLLDDQHIADCGKFMNQVQKLKDHTNEQFTVQEAKEILGLTRKYLMPFLECCDLKGLTKREDNSRKWLIKSLDHLIIS</sequence>
<dbReference type="InterPro" id="IPR015191">
    <property type="entry name" value="SelB_WHD4"/>
</dbReference>
<evidence type="ECO:0000256" key="7">
    <source>
        <dbReference type="ARBA" id="ARBA00025526"/>
    </source>
</evidence>
<evidence type="ECO:0000256" key="3">
    <source>
        <dbReference type="ARBA" id="ARBA00022490"/>
    </source>
</evidence>
<reference evidence="10 11" key="1">
    <citation type="submission" date="2021-01" db="EMBL/GenBank/DDBJ databases">
        <title>Genomic Encyclopedia of Type Strains, Phase IV (KMG-IV): sequencing the most valuable type-strain genomes for metagenomic binning, comparative biology and taxonomic classification.</title>
        <authorList>
            <person name="Goeker M."/>
        </authorList>
    </citation>
    <scope>NUCLEOTIDE SEQUENCE [LARGE SCALE GENOMIC DNA]</scope>
    <source>
        <strain evidence="10 11">DSM 28236</strain>
    </source>
</reference>
<accession>A0ABS2PYW7</accession>
<dbReference type="RefSeq" id="WP_205003164.1">
    <property type="nucleotide sequence ID" value="NZ_JAFBER010000007.1"/>
</dbReference>
<feature type="domain" description="Tr-type G" evidence="9">
    <location>
        <begin position="2"/>
        <end position="175"/>
    </location>
</feature>
<dbReference type="Proteomes" id="UP000808914">
    <property type="component" value="Unassembled WGS sequence"/>
</dbReference>
<dbReference type="CDD" id="cd15491">
    <property type="entry name" value="selB_III"/>
    <property type="match status" value="1"/>
</dbReference>
<protein>
    <recommendedName>
        <fullName evidence="2">Selenocysteine-specific elongation factor</fullName>
    </recommendedName>
    <alternativeName>
        <fullName evidence="8">SelB translation factor</fullName>
    </alternativeName>
</protein>
<dbReference type="NCBIfam" id="TIGR00231">
    <property type="entry name" value="small_GTP"/>
    <property type="match status" value="1"/>
</dbReference>
<name>A0ABS2PYW7_9BACL</name>
<gene>
    <name evidence="10" type="ORF">JOD45_001445</name>
</gene>
<keyword evidence="4" id="KW-0547">Nucleotide-binding</keyword>
<dbReference type="Gene3D" id="3.40.50.300">
    <property type="entry name" value="P-loop containing nucleotide triphosphate hydrolases"/>
    <property type="match status" value="1"/>
</dbReference>
<evidence type="ECO:0000256" key="4">
    <source>
        <dbReference type="ARBA" id="ARBA00022741"/>
    </source>
</evidence>
<evidence type="ECO:0000313" key="10">
    <source>
        <dbReference type="EMBL" id="MBM7645234.1"/>
    </source>
</evidence>
<dbReference type="Pfam" id="PF25461">
    <property type="entry name" value="Beta-barrel_SelB"/>
    <property type="match status" value="1"/>
</dbReference>
<dbReference type="Pfam" id="PF09107">
    <property type="entry name" value="WHD_3rd_SelB"/>
    <property type="match status" value="1"/>
</dbReference>
<dbReference type="InterPro" id="IPR009000">
    <property type="entry name" value="Transl_B-barrel_sf"/>
</dbReference>
<evidence type="ECO:0000256" key="6">
    <source>
        <dbReference type="ARBA" id="ARBA00023134"/>
    </source>
</evidence>
<organism evidence="10 11">
    <name type="scientific">Scopulibacillus daqui</name>
    <dbReference type="NCBI Taxonomy" id="1469162"/>
    <lineage>
        <taxon>Bacteria</taxon>
        <taxon>Bacillati</taxon>
        <taxon>Bacillota</taxon>
        <taxon>Bacilli</taxon>
        <taxon>Bacillales</taxon>
        <taxon>Sporolactobacillaceae</taxon>
        <taxon>Scopulibacillus</taxon>
    </lineage>
</organism>
<dbReference type="InterPro" id="IPR050055">
    <property type="entry name" value="EF-Tu_GTPase"/>
</dbReference>
<dbReference type="Gene3D" id="1.10.10.10">
    <property type="entry name" value="Winged helix-like DNA-binding domain superfamily/Winged helix DNA-binding domain"/>
    <property type="match status" value="1"/>
</dbReference>
<dbReference type="InterPro" id="IPR004535">
    <property type="entry name" value="Transl_elong_SelB"/>
</dbReference>
<comment type="subcellular location">
    <subcellularLocation>
        <location evidence="1">Cytoplasm</location>
    </subcellularLocation>
</comment>
<dbReference type="SUPFAM" id="SSF50447">
    <property type="entry name" value="Translation proteins"/>
    <property type="match status" value="1"/>
</dbReference>
<dbReference type="PANTHER" id="PTHR43721:SF22">
    <property type="entry name" value="ELONGATION FACTOR TU, MITOCHONDRIAL"/>
    <property type="match status" value="1"/>
</dbReference>
<dbReference type="SUPFAM" id="SSF46785">
    <property type="entry name" value="Winged helix' DNA-binding domain"/>
    <property type="match status" value="2"/>
</dbReference>
<evidence type="ECO:0000256" key="5">
    <source>
        <dbReference type="ARBA" id="ARBA00022917"/>
    </source>
</evidence>
<dbReference type="InterPro" id="IPR036390">
    <property type="entry name" value="WH_DNA-bd_sf"/>
</dbReference>
<evidence type="ECO:0000313" key="11">
    <source>
        <dbReference type="Proteomes" id="UP000808914"/>
    </source>
</evidence>
<dbReference type="Gene3D" id="2.40.30.10">
    <property type="entry name" value="Translation factors"/>
    <property type="match status" value="2"/>
</dbReference>
<proteinExistence type="predicted"/>